<sequence length="225" mass="26050">MRTVVRMTLADQIYTILREDIINQNIKCGEKLTLKILKEKFNTSSTPIREALNRLSQEGLIDHITNLGAKVIDINENDIIEIYDFCLYLDLAALNLALKSEKVDDIIYELNSCIELQEKSLEAGNIWDFKLHSDNFHDIFFRYADNSRLYNASKNIRSQFSILTTIYQNFTVTQSMVFKEHKAIVSSITAMDFDKTASLMESHFAHAKSYLLDNIKNKEHKEMPL</sequence>
<dbReference type="Gene3D" id="1.10.10.10">
    <property type="entry name" value="Winged helix-like DNA-binding domain superfamily/Winged helix DNA-binding domain"/>
    <property type="match status" value="1"/>
</dbReference>
<dbReference type="PANTHER" id="PTHR43537:SF24">
    <property type="entry name" value="GLUCONATE OPERON TRANSCRIPTIONAL REPRESSOR"/>
    <property type="match status" value="1"/>
</dbReference>
<dbReference type="SUPFAM" id="SSF48008">
    <property type="entry name" value="GntR ligand-binding domain-like"/>
    <property type="match status" value="1"/>
</dbReference>
<dbReference type="InterPro" id="IPR036388">
    <property type="entry name" value="WH-like_DNA-bd_sf"/>
</dbReference>
<evidence type="ECO:0000313" key="5">
    <source>
        <dbReference type="EMBL" id="GAA0719390.1"/>
    </source>
</evidence>
<name>A0ABP3TWK4_9CLOT</name>
<dbReference type="SUPFAM" id="SSF46785">
    <property type="entry name" value="Winged helix' DNA-binding domain"/>
    <property type="match status" value="1"/>
</dbReference>
<dbReference type="PROSITE" id="PS00018">
    <property type="entry name" value="EF_HAND_1"/>
    <property type="match status" value="1"/>
</dbReference>
<gene>
    <name evidence="5" type="ORF">GCM10008905_07390</name>
</gene>
<keyword evidence="6" id="KW-1185">Reference proteome</keyword>
<comment type="caution">
    <text evidence="5">The sequence shown here is derived from an EMBL/GenBank/DDBJ whole genome shotgun (WGS) entry which is preliminary data.</text>
</comment>
<dbReference type="Pfam" id="PF07729">
    <property type="entry name" value="FCD"/>
    <property type="match status" value="1"/>
</dbReference>
<dbReference type="InterPro" id="IPR018247">
    <property type="entry name" value="EF_Hand_1_Ca_BS"/>
</dbReference>
<dbReference type="RefSeq" id="WP_343766786.1">
    <property type="nucleotide sequence ID" value="NZ_BAAACF010000001.1"/>
</dbReference>
<dbReference type="PROSITE" id="PS50949">
    <property type="entry name" value="HTH_GNTR"/>
    <property type="match status" value="1"/>
</dbReference>
<dbReference type="CDD" id="cd07377">
    <property type="entry name" value="WHTH_GntR"/>
    <property type="match status" value="1"/>
</dbReference>
<evidence type="ECO:0000259" key="4">
    <source>
        <dbReference type="PROSITE" id="PS50949"/>
    </source>
</evidence>
<evidence type="ECO:0000256" key="1">
    <source>
        <dbReference type="ARBA" id="ARBA00023015"/>
    </source>
</evidence>
<dbReference type="Proteomes" id="UP001500339">
    <property type="component" value="Unassembled WGS sequence"/>
</dbReference>
<dbReference type="EMBL" id="BAAACF010000001">
    <property type="protein sequence ID" value="GAA0719390.1"/>
    <property type="molecule type" value="Genomic_DNA"/>
</dbReference>
<organism evidence="5 6">
    <name type="scientific">Clostridium malenominatum</name>
    <dbReference type="NCBI Taxonomy" id="1539"/>
    <lineage>
        <taxon>Bacteria</taxon>
        <taxon>Bacillati</taxon>
        <taxon>Bacillota</taxon>
        <taxon>Clostridia</taxon>
        <taxon>Eubacteriales</taxon>
        <taxon>Clostridiaceae</taxon>
        <taxon>Clostridium</taxon>
    </lineage>
</organism>
<dbReference type="InterPro" id="IPR011711">
    <property type="entry name" value="GntR_C"/>
</dbReference>
<evidence type="ECO:0000256" key="3">
    <source>
        <dbReference type="ARBA" id="ARBA00023163"/>
    </source>
</evidence>
<dbReference type="InterPro" id="IPR036390">
    <property type="entry name" value="WH_DNA-bd_sf"/>
</dbReference>
<dbReference type="Gene3D" id="1.20.120.530">
    <property type="entry name" value="GntR ligand-binding domain-like"/>
    <property type="match status" value="1"/>
</dbReference>
<dbReference type="SMART" id="SM00345">
    <property type="entry name" value="HTH_GNTR"/>
    <property type="match status" value="1"/>
</dbReference>
<feature type="domain" description="HTH gntR-type" evidence="4">
    <location>
        <begin position="7"/>
        <end position="74"/>
    </location>
</feature>
<keyword evidence="3" id="KW-0804">Transcription</keyword>
<reference evidence="6" key="1">
    <citation type="journal article" date="2019" name="Int. J. Syst. Evol. Microbiol.">
        <title>The Global Catalogue of Microorganisms (GCM) 10K type strain sequencing project: providing services to taxonomists for standard genome sequencing and annotation.</title>
        <authorList>
            <consortium name="The Broad Institute Genomics Platform"/>
            <consortium name="The Broad Institute Genome Sequencing Center for Infectious Disease"/>
            <person name="Wu L."/>
            <person name="Ma J."/>
        </authorList>
    </citation>
    <scope>NUCLEOTIDE SEQUENCE [LARGE SCALE GENOMIC DNA]</scope>
    <source>
        <strain evidence="6">JCM 1405</strain>
    </source>
</reference>
<keyword evidence="2" id="KW-0238">DNA-binding</keyword>
<dbReference type="InterPro" id="IPR000524">
    <property type="entry name" value="Tscrpt_reg_HTH_GntR"/>
</dbReference>
<accession>A0ABP3TWK4</accession>
<evidence type="ECO:0000256" key="2">
    <source>
        <dbReference type="ARBA" id="ARBA00023125"/>
    </source>
</evidence>
<dbReference type="InterPro" id="IPR008920">
    <property type="entry name" value="TF_FadR/GntR_C"/>
</dbReference>
<dbReference type="PANTHER" id="PTHR43537">
    <property type="entry name" value="TRANSCRIPTIONAL REGULATOR, GNTR FAMILY"/>
    <property type="match status" value="1"/>
</dbReference>
<dbReference type="Pfam" id="PF00392">
    <property type="entry name" value="GntR"/>
    <property type="match status" value="1"/>
</dbReference>
<proteinExistence type="predicted"/>
<keyword evidence="1" id="KW-0805">Transcription regulation</keyword>
<evidence type="ECO:0000313" key="6">
    <source>
        <dbReference type="Proteomes" id="UP001500339"/>
    </source>
</evidence>
<protein>
    <submittedName>
        <fullName evidence="5">GntR family transcriptional regulator</fullName>
    </submittedName>
</protein>